<dbReference type="InterPro" id="IPR052759">
    <property type="entry name" value="Metalloprotease_M4"/>
</dbReference>
<keyword evidence="3" id="KW-0479">Metal-binding</keyword>
<evidence type="ECO:0000256" key="5">
    <source>
        <dbReference type="ARBA" id="ARBA00022833"/>
    </source>
</evidence>
<dbReference type="Pfam" id="PF02868">
    <property type="entry name" value="Peptidase_M4_C"/>
    <property type="match status" value="1"/>
</dbReference>
<sequence length="422" mass="46302">MCNHICSVTPPYLLQGIASSIHNAPEIRAAAEKCLLHQQHLMRVRFSVISTLTDPRPVGNASGTARPHQIVPEHLLEGIANSEANPADVRARAARDAEHAGQRSRRYLLLQRQSREQGLVGDADAMTKGGSLVLRRAVYDMNHTADDTTLPGALLRDEGSSAVADKAANEVFDNVKVVLEMYEEKFQWNSLDNHDMRVICSVHFGDQYENAYWDPMRRQMVFGDGGHFLYNFTTAIDVIGHELTHAVTEYTSPLEYYGQSGALNEHVSDVFGVMAKQYLEQKTAAEADWLIGESCLMPGVKGVALRSMKAPGTAYNDKQFGKDPQPDHFDGYDAHDYADNGGVHKYSGIPNKAFYLAAVAFGGYSWDKAGLIWRGAMTSGKVTPNCTFSSFASITIAVAQDKFGTKAAQIVTDAWTKVGVPL</sequence>
<gene>
    <name evidence="9" type="ORF">Micbo1qcDRAFT_128015</name>
</gene>
<proteinExistence type="inferred from homology"/>
<dbReference type="OrthoDB" id="5332336at2759"/>
<dbReference type="InParanoid" id="A0A136IKI4"/>
<dbReference type="Gene3D" id="1.10.390.10">
    <property type="entry name" value="Neutral Protease Domain 2"/>
    <property type="match status" value="1"/>
</dbReference>
<evidence type="ECO:0000256" key="2">
    <source>
        <dbReference type="ARBA" id="ARBA00022670"/>
    </source>
</evidence>
<keyword evidence="5" id="KW-0862">Zinc</keyword>
<evidence type="ECO:0000256" key="4">
    <source>
        <dbReference type="ARBA" id="ARBA00022801"/>
    </source>
</evidence>
<dbReference type="InterPro" id="IPR023612">
    <property type="entry name" value="Peptidase_M4"/>
</dbReference>
<dbReference type="InterPro" id="IPR013856">
    <property type="entry name" value="Peptidase_M4_domain"/>
</dbReference>
<dbReference type="SUPFAM" id="SSF55486">
    <property type="entry name" value="Metalloproteases ('zincins'), catalytic domain"/>
    <property type="match status" value="1"/>
</dbReference>
<evidence type="ECO:0000259" key="7">
    <source>
        <dbReference type="Pfam" id="PF01447"/>
    </source>
</evidence>
<dbReference type="GO" id="GO:0004222">
    <property type="term" value="F:metalloendopeptidase activity"/>
    <property type="evidence" value="ECO:0007669"/>
    <property type="project" value="InterPro"/>
</dbReference>
<dbReference type="GO" id="GO:0046872">
    <property type="term" value="F:metal ion binding"/>
    <property type="evidence" value="ECO:0007669"/>
    <property type="project" value="UniProtKB-KW"/>
</dbReference>
<dbReference type="AlphaFoldDB" id="A0A136IKI4"/>
<reference evidence="10" key="1">
    <citation type="submission" date="2016-02" db="EMBL/GenBank/DDBJ databases">
        <title>Draft genome sequence of Microdochium bolleyi, a fungal endophyte of beachgrass.</title>
        <authorList>
            <consortium name="DOE Joint Genome Institute"/>
            <person name="David A.S."/>
            <person name="May G."/>
            <person name="Haridas S."/>
            <person name="Lim J."/>
            <person name="Wang M."/>
            <person name="Labutti K."/>
            <person name="Lipzen A."/>
            <person name="Barry K."/>
            <person name="Grigoriev I.V."/>
        </authorList>
    </citation>
    <scope>NUCLEOTIDE SEQUENCE [LARGE SCALE GENOMIC DNA]</scope>
    <source>
        <strain evidence="10">J235TASD1</strain>
    </source>
</reference>
<dbReference type="CDD" id="cd09597">
    <property type="entry name" value="M4_TLP"/>
    <property type="match status" value="1"/>
</dbReference>
<dbReference type="Pfam" id="PF01447">
    <property type="entry name" value="Peptidase_M4"/>
    <property type="match status" value="1"/>
</dbReference>
<evidence type="ECO:0000313" key="9">
    <source>
        <dbReference type="EMBL" id="KXJ85472.1"/>
    </source>
</evidence>
<evidence type="ECO:0000256" key="1">
    <source>
        <dbReference type="ARBA" id="ARBA00009388"/>
    </source>
</evidence>
<organism evidence="9 10">
    <name type="scientific">Microdochium bolleyi</name>
    <dbReference type="NCBI Taxonomy" id="196109"/>
    <lineage>
        <taxon>Eukaryota</taxon>
        <taxon>Fungi</taxon>
        <taxon>Dikarya</taxon>
        <taxon>Ascomycota</taxon>
        <taxon>Pezizomycotina</taxon>
        <taxon>Sordariomycetes</taxon>
        <taxon>Xylariomycetidae</taxon>
        <taxon>Xylariales</taxon>
        <taxon>Microdochiaceae</taxon>
        <taxon>Microdochium</taxon>
    </lineage>
</organism>
<dbReference type="PANTHER" id="PTHR43579">
    <property type="match status" value="1"/>
</dbReference>
<dbReference type="Proteomes" id="UP000070501">
    <property type="component" value="Unassembled WGS sequence"/>
</dbReference>
<evidence type="ECO:0000256" key="3">
    <source>
        <dbReference type="ARBA" id="ARBA00022723"/>
    </source>
</evidence>
<keyword evidence="6 9" id="KW-0482">Metalloprotease</keyword>
<feature type="domain" description="Peptidase M4" evidence="7">
    <location>
        <begin position="136"/>
        <end position="249"/>
    </location>
</feature>
<keyword evidence="4" id="KW-0378">Hydrolase</keyword>
<protein>
    <submittedName>
        <fullName evidence="9">Metalloprotease</fullName>
    </submittedName>
</protein>
<dbReference type="GO" id="GO:0006508">
    <property type="term" value="P:proteolysis"/>
    <property type="evidence" value="ECO:0007669"/>
    <property type="project" value="UniProtKB-KW"/>
</dbReference>
<evidence type="ECO:0000259" key="8">
    <source>
        <dbReference type="Pfam" id="PF02868"/>
    </source>
</evidence>
<dbReference type="EMBL" id="KQ964281">
    <property type="protein sequence ID" value="KXJ85472.1"/>
    <property type="molecule type" value="Genomic_DNA"/>
</dbReference>
<accession>A0A136IKI4</accession>
<evidence type="ECO:0000313" key="10">
    <source>
        <dbReference type="Proteomes" id="UP000070501"/>
    </source>
</evidence>
<dbReference type="InterPro" id="IPR001570">
    <property type="entry name" value="Peptidase_M4_C_domain"/>
</dbReference>
<keyword evidence="10" id="KW-1185">Reference proteome</keyword>
<dbReference type="PRINTS" id="PR00730">
    <property type="entry name" value="THERMOLYSIN"/>
</dbReference>
<feature type="domain" description="Peptidase M4 C-terminal" evidence="8">
    <location>
        <begin position="253"/>
        <end position="420"/>
    </location>
</feature>
<dbReference type="Gene3D" id="3.10.170.10">
    <property type="match status" value="1"/>
</dbReference>
<dbReference type="STRING" id="196109.A0A136IKI4"/>
<dbReference type="InterPro" id="IPR027268">
    <property type="entry name" value="Peptidase_M4/M1_CTD_sf"/>
</dbReference>
<dbReference type="PANTHER" id="PTHR43579:SF1">
    <property type="entry name" value="NEUTRAL METALLOPROTEINASE"/>
    <property type="match status" value="1"/>
</dbReference>
<comment type="similarity">
    <text evidence="1">Belongs to the peptidase M4 family.</text>
</comment>
<keyword evidence="2 9" id="KW-0645">Protease</keyword>
<evidence type="ECO:0000256" key="6">
    <source>
        <dbReference type="ARBA" id="ARBA00023049"/>
    </source>
</evidence>
<name>A0A136IKI4_9PEZI</name>